<dbReference type="GeneID" id="36540452"/>
<name>A0A2I1CZU2_ASPC2</name>
<dbReference type="EMBL" id="MSFM01000008">
    <property type="protein sequence ID" value="PKY03138.1"/>
    <property type="molecule type" value="Genomic_DNA"/>
</dbReference>
<evidence type="ECO:0000313" key="1">
    <source>
        <dbReference type="EMBL" id="PKY03138.1"/>
    </source>
</evidence>
<organism evidence="1 2">
    <name type="scientific">Aspergillus campestris (strain IBT 28561)</name>
    <dbReference type="NCBI Taxonomy" id="1392248"/>
    <lineage>
        <taxon>Eukaryota</taxon>
        <taxon>Fungi</taxon>
        <taxon>Dikarya</taxon>
        <taxon>Ascomycota</taxon>
        <taxon>Pezizomycotina</taxon>
        <taxon>Eurotiomycetes</taxon>
        <taxon>Eurotiomycetidae</taxon>
        <taxon>Eurotiales</taxon>
        <taxon>Aspergillaceae</taxon>
        <taxon>Aspergillus</taxon>
        <taxon>Aspergillus subgen. Circumdati</taxon>
    </lineage>
</organism>
<accession>A0A2I1CZU2</accession>
<evidence type="ECO:0000313" key="2">
    <source>
        <dbReference type="Proteomes" id="UP000234254"/>
    </source>
</evidence>
<dbReference type="RefSeq" id="XP_024691732.1">
    <property type="nucleotide sequence ID" value="XM_024832929.1"/>
</dbReference>
<sequence>MLYYTDSLRNPKSACLYSLLVYIPFYPNVTPCHTHLVQKRKKRKFQIGPRMISKTCIPELPEQGTCLPSRGYSPAPCEVGTCSSSSHASSCAVML</sequence>
<dbReference type="VEuPathDB" id="FungiDB:P168DRAFT_177902"/>
<comment type="caution">
    <text evidence="1">The sequence shown here is derived from an EMBL/GenBank/DDBJ whole genome shotgun (WGS) entry which is preliminary data.</text>
</comment>
<dbReference type="Proteomes" id="UP000234254">
    <property type="component" value="Unassembled WGS sequence"/>
</dbReference>
<gene>
    <name evidence="1" type="ORF">P168DRAFT_177902</name>
</gene>
<reference evidence="1" key="1">
    <citation type="submission" date="2016-12" db="EMBL/GenBank/DDBJ databases">
        <title>The genomes of Aspergillus section Nigri reveals drivers in fungal speciation.</title>
        <authorList>
            <consortium name="DOE Joint Genome Institute"/>
            <person name="Vesth T.C."/>
            <person name="Nybo J."/>
            <person name="Theobald S."/>
            <person name="Brandl J."/>
            <person name="Frisvad J.C."/>
            <person name="Nielsen K.F."/>
            <person name="Lyhne E.K."/>
            <person name="Kogle M.E."/>
            <person name="Kuo A."/>
            <person name="Riley R."/>
            <person name="Clum A."/>
            <person name="Nolan M."/>
            <person name="Lipzen A."/>
            <person name="Salamov A."/>
            <person name="Henrissat B."/>
            <person name="Wiebenga A."/>
            <person name="De vries R.P."/>
            <person name="Grigoriev I.V."/>
            <person name="Mortensen U.H."/>
            <person name="Andersen M.R."/>
            <person name="Baker S.E."/>
        </authorList>
    </citation>
    <scope>NUCLEOTIDE SEQUENCE</scope>
    <source>
        <strain evidence="1">IBT 28561</strain>
    </source>
</reference>
<dbReference type="AlphaFoldDB" id="A0A2I1CZU2"/>
<keyword evidence="2" id="KW-1185">Reference proteome</keyword>
<protein>
    <submittedName>
        <fullName evidence="1">Uncharacterized protein</fullName>
    </submittedName>
</protein>
<proteinExistence type="predicted"/>